<evidence type="ECO:0008006" key="4">
    <source>
        <dbReference type="Google" id="ProtNLM"/>
    </source>
</evidence>
<proteinExistence type="predicted"/>
<organism evidence="2 3">
    <name type="scientific">Tritrichomonas musculus</name>
    <dbReference type="NCBI Taxonomy" id="1915356"/>
    <lineage>
        <taxon>Eukaryota</taxon>
        <taxon>Metamonada</taxon>
        <taxon>Parabasalia</taxon>
        <taxon>Tritrichomonadida</taxon>
        <taxon>Tritrichomonadidae</taxon>
        <taxon>Tritrichomonas</taxon>
    </lineage>
</organism>
<dbReference type="PANTHER" id="PTHR45661:SF3">
    <property type="entry name" value="IG-LIKE DOMAIN-CONTAINING PROTEIN"/>
    <property type="match status" value="1"/>
</dbReference>
<evidence type="ECO:0000256" key="1">
    <source>
        <dbReference type="SAM" id="Coils"/>
    </source>
</evidence>
<dbReference type="InterPro" id="IPR026906">
    <property type="entry name" value="LRR_5"/>
</dbReference>
<comment type="caution">
    <text evidence="2">The sequence shown here is derived from an EMBL/GenBank/DDBJ whole genome shotgun (WGS) entry which is preliminary data.</text>
</comment>
<feature type="coiled-coil region" evidence="1">
    <location>
        <begin position="101"/>
        <end position="128"/>
    </location>
</feature>
<protein>
    <recommendedName>
        <fullName evidence="4">Leucine-rich repeat domain-containing protein</fullName>
    </recommendedName>
</protein>
<dbReference type="EMBL" id="JAPFFF010000048">
    <property type="protein sequence ID" value="KAK8840147.1"/>
    <property type="molecule type" value="Genomic_DNA"/>
</dbReference>
<gene>
    <name evidence="2" type="ORF">M9Y10_031086</name>
</gene>
<sequence length="771" mass="88245">MEGKKTFKIILNDDIFIIPTDFQSLSNVNPKIYLKLRSQSQYVVQSQVHKDTLKSFINYWTKKEIPEISINNISEYELLSQEFDLMKCLIKFHLKKSISLLISMNHELKQEKDRKNELKNEKTEIFNQIIQILFNNIQIETFSRFKKVKGELLNAVDRGNTKLVDLLTRREVTINGLSYVLYDKTASLFLNVSATGDVIIPRSIIFNSNEYIITEICESSFKSSSNINSIQFDVNSMVKLIDNLTFSKSSIKKILIPASVTNIGSFVFSYCKFLKKIDFSENSELNEIEKSAFSNSAIESITVPRSVVKLGECCFYYCKQLKTVTFSKDSLLKKIDEFLFSFSSVEKVVIPPKVEEINRYAFSYCKKLKSIDFMPKSELKMIDEFVFSGSSIESITIPSGVVELRKGWSSKASRLKNVKILQNEIKNISYFDDQYIIEKLNKKSDTYDNLIFARKDIEKAVIPDFIKKIDSYAFNECKLLKKIECSEKSELKTIGEFAFTGAALEQIVIPSGVVNFQEGWCCGTSKLTSIEIIQKKKKNIEFFNEKFIVKKSNKNNENYDILIFACRNIETATIPKYIRHIDSYSFNRCKLLKKIEFSEDSELKIIDKFAFSNSGLQKIVVPSGVVQINESAFYDCLQLNFVEFKKSSKLKLIGKCAFTNSSINKIRVPSHVVHIGESAFSSCTHLNSVRFSNKSQLKIISKKAFAGSSIESIFIPQKVDQIGEFAFFDCFDLKVFEIADNSELRSLNINIFDGISEISIFIPVKVSNVLI</sequence>
<dbReference type="InterPro" id="IPR032675">
    <property type="entry name" value="LRR_dom_sf"/>
</dbReference>
<evidence type="ECO:0000313" key="2">
    <source>
        <dbReference type="EMBL" id="KAK8840147.1"/>
    </source>
</evidence>
<name>A0ABR2H2Z6_9EUKA</name>
<dbReference type="Gene3D" id="3.80.10.10">
    <property type="entry name" value="Ribonuclease Inhibitor"/>
    <property type="match status" value="4"/>
</dbReference>
<dbReference type="PANTHER" id="PTHR45661">
    <property type="entry name" value="SURFACE ANTIGEN"/>
    <property type="match status" value="1"/>
</dbReference>
<reference evidence="2 3" key="1">
    <citation type="submission" date="2024-04" db="EMBL/GenBank/DDBJ databases">
        <title>Tritrichomonas musculus Genome.</title>
        <authorList>
            <person name="Alves-Ferreira E."/>
            <person name="Grigg M."/>
            <person name="Lorenzi H."/>
            <person name="Galac M."/>
        </authorList>
    </citation>
    <scope>NUCLEOTIDE SEQUENCE [LARGE SCALE GENOMIC DNA]</scope>
    <source>
        <strain evidence="2 3">EAF2021</strain>
    </source>
</reference>
<accession>A0ABR2H2Z6</accession>
<dbReference type="InterPro" id="IPR053139">
    <property type="entry name" value="Surface_bspA-like"/>
</dbReference>
<keyword evidence="3" id="KW-1185">Reference proteome</keyword>
<dbReference type="Pfam" id="PF13306">
    <property type="entry name" value="LRR_5"/>
    <property type="match status" value="4"/>
</dbReference>
<evidence type="ECO:0000313" key="3">
    <source>
        <dbReference type="Proteomes" id="UP001470230"/>
    </source>
</evidence>
<keyword evidence="1" id="KW-0175">Coiled coil</keyword>
<dbReference type="SUPFAM" id="SSF52058">
    <property type="entry name" value="L domain-like"/>
    <property type="match status" value="2"/>
</dbReference>
<dbReference type="Proteomes" id="UP001470230">
    <property type="component" value="Unassembled WGS sequence"/>
</dbReference>